<evidence type="ECO:0000256" key="3">
    <source>
        <dbReference type="ARBA" id="ARBA00022553"/>
    </source>
</evidence>
<sequence>MQTALLIPRDSFWRRHPLLVDSIVMALLLALFYMFSAGVWGLDLTIVHMLVGLGMLLPYMFRRKWPIQAAAVVVVASIVQLVNLQWISSGVHFVGVPMTVYWLAAYAPRWAARAGIITAIFGAIALGASLLTQAQNYSEFMSILFVSVLLAGLSILICAVAWSLGDLARSRQNHRQALAEYTAYLEAEARNARALAAADERQHIAREMHDIVAHSLSVIITQADGARYAAAAQPEVAVETLDTIAETGRDALSDMRKLLGILRAPGQAEGRPQPQMSDIVELVEAMEVSGLTIKAETSGEARDVFNPVTQLAIYRAVQEGLTNALKHGDASEPVVLSFAWQNRGLQIQIANQRANQGASARPASALSHTGAGQGLVGIEERVRLVGGTINAAPHPDGRFILTVFIPYPQK</sequence>
<reference evidence="12 13" key="1">
    <citation type="submission" date="2024-09" db="EMBL/GenBank/DDBJ databases">
        <authorList>
            <person name="Sun Q."/>
            <person name="Mori K."/>
        </authorList>
    </citation>
    <scope>NUCLEOTIDE SEQUENCE [LARGE SCALE GENOMIC DNA]</scope>
    <source>
        <strain evidence="12 13">NCAIM B.02604</strain>
    </source>
</reference>
<gene>
    <name evidence="12" type="ORF">ACFFFR_09710</name>
</gene>
<dbReference type="Gene3D" id="3.30.565.10">
    <property type="entry name" value="Histidine kinase-like ATPase, C-terminal domain"/>
    <property type="match status" value="1"/>
</dbReference>
<organism evidence="12 13">
    <name type="scientific">Micrococcoides hystricis</name>
    <dbReference type="NCBI Taxonomy" id="1572761"/>
    <lineage>
        <taxon>Bacteria</taxon>
        <taxon>Bacillati</taxon>
        <taxon>Actinomycetota</taxon>
        <taxon>Actinomycetes</taxon>
        <taxon>Micrococcales</taxon>
        <taxon>Micrococcaceae</taxon>
        <taxon>Micrococcoides</taxon>
    </lineage>
</organism>
<dbReference type="InterPro" id="IPR011712">
    <property type="entry name" value="Sig_transdc_His_kin_sub3_dim/P"/>
</dbReference>
<accession>A0ABV6PC05</accession>
<feature type="transmembrane region" description="Helical" evidence="9">
    <location>
        <begin position="18"/>
        <end position="35"/>
    </location>
</feature>
<dbReference type="Proteomes" id="UP001589862">
    <property type="component" value="Unassembled WGS sequence"/>
</dbReference>
<keyword evidence="4" id="KW-0808">Transferase</keyword>
<evidence type="ECO:0000256" key="8">
    <source>
        <dbReference type="ARBA" id="ARBA00023012"/>
    </source>
</evidence>
<evidence type="ECO:0000256" key="9">
    <source>
        <dbReference type="SAM" id="Phobius"/>
    </source>
</evidence>
<keyword evidence="6 12" id="KW-0418">Kinase</keyword>
<keyword evidence="13" id="KW-1185">Reference proteome</keyword>
<feature type="transmembrane region" description="Helical" evidence="9">
    <location>
        <begin position="110"/>
        <end position="131"/>
    </location>
</feature>
<evidence type="ECO:0000256" key="6">
    <source>
        <dbReference type="ARBA" id="ARBA00022777"/>
    </source>
</evidence>
<keyword evidence="9" id="KW-1133">Transmembrane helix</keyword>
<comment type="caution">
    <text evidence="12">The sequence shown here is derived from an EMBL/GenBank/DDBJ whole genome shotgun (WGS) entry which is preliminary data.</text>
</comment>
<comment type="catalytic activity">
    <reaction evidence="1">
        <text>ATP + protein L-histidine = ADP + protein N-phospho-L-histidine.</text>
        <dbReference type="EC" id="2.7.13.3"/>
    </reaction>
</comment>
<keyword evidence="9" id="KW-0472">Membrane</keyword>
<dbReference type="RefSeq" id="WP_377459963.1">
    <property type="nucleotide sequence ID" value="NZ_JBHLUB010000031.1"/>
</dbReference>
<evidence type="ECO:0000259" key="11">
    <source>
        <dbReference type="Pfam" id="PF23539"/>
    </source>
</evidence>
<evidence type="ECO:0000256" key="1">
    <source>
        <dbReference type="ARBA" id="ARBA00000085"/>
    </source>
</evidence>
<dbReference type="GO" id="GO:0016301">
    <property type="term" value="F:kinase activity"/>
    <property type="evidence" value="ECO:0007669"/>
    <property type="project" value="UniProtKB-KW"/>
</dbReference>
<evidence type="ECO:0000259" key="10">
    <source>
        <dbReference type="Pfam" id="PF07730"/>
    </source>
</evidence>
<keyword evidence="5" id="KW-0547">Nucleotide-binding</keyword>
<dbReference type="CDD" id="cd16917">
    <property type="entry name" value="HATPase_UhpB-NarQ-NarX-like"/>
    <property type="match status" value="1"/>
</dbReference>
<dbReference type="InterPro" id="IPR050482">
    <property type="entry name" value="Sensor_HK_TwoCompSys"/>
</dbReference>
<feature type="transmembrane region" description="Helical" evidence="9">
    <location>
        <begin position="71"/>
        <end position="104"/>
    </location>
</feature>
<keyword evidence="8" id="KW-0902">Two-component regulatory system</keyword>
<evidence type="ECO:0000256" key="5">
    <source>
        <dbReference type="ARBA" id="ARBA00022741"/>
    </source>
</evidence>
<dbReference type="Pfam" id="PF23539">
    <property type="entry name" value="DUF7134"/>
    <property type="match status" value="1"/>
</dbReference>
<evidence type="ECO:0000313" key="12">
    <source>
        <dbReference type="EMBL" id="MFC0582650.1"/>
    </source>
</evidence>
<name>A0ABV6PC05_9MICC</name>
<feature type="transmembrane region" description="Helical" evidence="9">
    <location>
        <begin position="143"/>
        <end position="165"/>
    </location>
</feature>
<protein>
    <recommendedName>
        <fullName evidence="2">histidine kinase</fullName>
        <ecNumber evidence="2">2.7.13.3</ecNumber>
    </recommendedName>
</protein>
<feature type="domain" description="DUF7134" evidence="11">
    <location>
        <begin position="11"/>
        <end position="172"/>
    </location>
</feature>
<dbReference type="Pfam" id="PF07730">
    <property type="entry name" value="HisKA_3"/>
    <property type="match status" value="1"/>
</dbReference>
<keyword evidence="3" id="KW-0597">Phosphoprotein</keyword>
<keyword evidence="9" id="KW-0812">Transmembrane</keyword>
<proteinExistence type="predicted"/>
<evidence type="ECO:0000256" key="4">
    <source>
        <dbReference type="ARBA" id="ARBA00022679"/>
    </source>
</evidence>
<dbReference type="EC" id="2.7.13.3" evidence="2"/>
<dbReference type="PANTHER" id="PTHR24421">
    <property type="entry name" value="NITRATE/NITRITE SENSOR PROTEIN NARX-RELATED"/>
    <property type="match status" value="1"/>
</dbReference>
<dbReference type="SUPFAM" id="SSF55874">
    <property type="entry name" value="ATPase domain of HSP90 chaperone/DNA topoisomerase II/histidine kinase"/>
    <property type="match status" value="1"/>
</dbReference>
<dbReference type="InterPro" id="IPR036890">
    <property type="entry name" value="HATPase_C_sf"/>
</dbReference>
<keyword evidence="7" id="KW-0067">ATP-binding</keyword>
<dbReference type="PANTHER" id="PTHR24421:SF10">
    <property type="entry name" value="NITRATE_NITRITE SENSOR PROTEIN NARQ"/>
    <property type="match status" value="1"/>
</dbReference>
<feature type="domain" description="Signal transduction histidine kinase subgroup 3 dimerisation and phosphoacceptor" evidence="10">
    <location>
        <begin position="200"/>
        <end position="266"/>
    </location>
</feature>
<dbReference type="Gene3D" id="1.20.5.1930">
    <property type="match status" value="1"/>
</dbReference>
<evidence type="ECO:0000313" key="13">
    <source>
        <dbReference type="Proteomes" id="UP001589862"/>
    </source>
</evidence>
<dbReference type="InterPro" id="IPR055558">
    <property type="entry name" value="DUF7134"/>
</dbReference>
<feature type="transmembrane region" description="Helical" evidence="9">
    <location>
        <begin position="41"/>
        <end position="59"/>
    </location>
</feature>
<dbReference type="EMBL" id="JBHLUB010000031">
    <property type="protein sequence ID" value="MFC0582650.1"/>
    <property type="molecule type" value="Genomic_DNA"/>
</dbReference>
<evidence type="ECO:0000256" key="2">
    <source>
        <dbReference type="ARBA" id="ARBA00012438"/>
    </source>
</evidence>
<evidence type="ECO:0000256" key="7">
    <source>
        <dbReference type="ARBA" id="ARBA00022840"/>
    </source>
</evidence>